<sequence length="136" mass="15303">MKKSIIILSMLIAVLSFAGCGGGEPVEEAAPEPEPVVPLTAEELEQVQVLVEDNICTECHGENLEGTETGPALAAVRQYWTKDLLIKYIYNPEFFMVSHPEVKRRNPGFDIDMPPYTDLSEDERRLLARWVLQQSE</sequence>
<dbReference type="PROSITE" id="PS51257">
    <property type="entry name" value="PROKAR_LIPOPROTEIN"/>
    <property type="match status" value="1"/>
</dbReference>
<dbReference type="PROSITE" id="PS51007">
    <property type="entry name" value="CYTC"/>
    <property type="match status" value="1"/>
</dbReference>
<evidence type="ECO:0000313" key="7">
    <source>
        <dbReference type="EMBL" id="MBD3868536.1"/>
    </source>
</evidence>
<gene>
    <name evidence="7" type="ORF">IFK94_10475</name>
</gene>
<evidence type="ECO:0000256" key="3">
    <source>
        <dbReference type="ARBA" id="ARBA00023004"/>
    </source>
</evidence>
<feature type="chain" id="PRO_5035306486" evidence="5">
    <location>
        <begin position="19"/>
        <end position="136"/>
    </location>
</feature>
<dbReference type="GO" id="GO:0009055">
    <property type="term" value="F:electron transfer activity"/>
    <property type="evidence" value="ECO:0007669"/>
    <property type="project" value="InterPro"/>
</dbReference>
<keyword evidence="3 4" id="KW-0408">Iron</keyword>
<dbReference type="Gene3D" id="1.10.760.10">
    <property type="entry name" value="Cytochrome c-like domain"/>
    <property type="match status" value="1"/>
</dbReference>
<dbReference type="InterPro" id="IPR009056">
    <property type="entry name" value="Cyt_c-like_dom"/>
</dbReference>
<reference evidence="7 8" key="1">
    <citation type="submission" date="2020-08" db="EMBL/GenBank/DDBJ databases">
        <title>Acidobacteriota in marine sediments use diverse sulfur dissimilation pathways.</title>
        <authorList>
            <person name="Wasmund K."/>
        </authorList>
    </citation>
    <scope>NUCLEOTIDE SEQUENCE [LARGE SCALE GENOMIC DNA]</scope>
    <source>
        <strain evidence="7">MAG AM4</strain>
    </source>
</reference>
<evidence type="ECO:0000256" key="5">
    <source>
        <dbReference type="SAM" id="SignalP"/>
    </source>
</evidence>
<dbReference type="AlphaFoldDB" id="A0A8J7C2V4"/>
<evidence type="ECO:0000313" key="8">
    <source>
        <dbReference type="Proteomes" id="UP000648239"/>
    </source>
</evidence>
<feature type="domain" description="Cytochrome c" evidence="6">
    <location>
        <begin position="42"/>
        <end position="135"/>
    </location>
</feature>
<feature type="signal peptide" evidence="5">
    <location>
        <begin position="1"/>
        <end position="18"/>
    </location>
</feature>
<dbReference type="SUPFAM" id="SSF46626">
    <property type="entry name" value="Cytochrome c"/>
    <property type="match status" value="1"/>
</dbReference>
<protein>
    <submittedName>
        <fullName evidence="7">Cytochrome c</fullName>
    </submittedName>
</protein>
<dbReference type="Proteomes" id="UP000648239">
    <property type="component" value="Unassembled WGS sequence"/>
</dbReference>
<keyword evidence="1 4" id="KW-0349">Heme</keyword>
<accession>A0A8J7C2V4</accession>
<evidence type="ECO:0000256" key="1">
    <source>
        <dbReference type="ARBA" id="ARBA00022617"/>
    </source>
</evidence>
<keyword evidence="5" id="KW-0732">Signal</keyword>
<evidence type="ECO:0000256" key="2">
    <source>
        <dbReference type="ARBA" id="ARBA00022723"/>
    </source>
</evidence>
<dbReference type="EMBL" id="JACXWD010000034">
    <property type="protein sequence ID" value="MBD3868536.1"/>
    <property type="molecule type" value="Genomic_DNA"/>
</dbReference>
<dbReference type="GO" id="GO:0020037">
    <property type="term" value="F:heme binding"/>
    <property type="evidence" value="ECO:0007669"/>
    <property type="project" value="InterPro"/>
</dbReference>
<dbReference type="Pfam" id="PF00034">
    <property type="entry name" value="Cytochrom_C"/>
    <property type="match status" value="1"/>
</dbReference>
<keyword evidence="2 4" id="KW-0479">Metal-binding</keyword>
<organism evidence="7 8">
    <name type="scientific">Candidatus Polarisedimenticola svalbardensis</name>
    <dbReference type="NCBI Taxonomy" id="2886004"/>
    <lineage>
        <taxon>Bacteria</taxon>
        <taxon>Pseudomonadati</taxon>
        <taxon>Acidobacteriota</taxon>
        <taxon>Candidatus Polarisedimenticolia</taxon>
        <taxon>Candidatus Polarisedimenticolales</taxon>
        <taxon>Candidatus Polarisedimenticolaceae</taxon>
        <taxon>Candidatus Polarisedimenticola</taxon>
    </lineage>
</organism>
<dbReference type="InterPro" id="IPR036909">
    <property type="entry name" value="Cyt_c-like_dom_sf"/>
</dbReference>
<proteinExistence type="predicted"/>
<evidence type="ECO:0000259" key="6">
    <source>
        <dbReference type="PROSITE" id="PS51007"/>
    </source>
</evidence>
<dbReference type="GO" id="GO:0046872">
    <property type="term" value="F:metal ion binding"/>
    <property type="evidence" value="ECO:0007669"/>
    <property type="project" value="UniProtKB-KW"/>
</dbReference>
<comment type="caution">
    <text evidence="7">The sequence shown here is derived from an EMBL/GenBank/DDBJ whole genome shotgun (WGS) entry which is preliminary data.</text>
</comment>
<name>A0A8J7C2V4_9BACT</name>
<evidence type="ECO:0000256" key="4">
    <source>
        <dbReference type="PROSITE-ProRule" id="PRU00433"/>
    </source>
</evidence>